<dbReference type="GO" id="GO:0005811">
    <property type="term" value="C:lipid droplet"/>
    <property type="evidence" value="ECO:0007669"/>
    <property type="project" value="InterPro"/>
</dbReference>
<dbReference type="InterPro" id="IPR018333">
    <property type="entry name" value="Squalene_cyclase"/>
</dbReference>
<comment type="caution">
    <text evidence="4">The sequence shown here is derived from an EMBL/GenBank/DDBJ whole genome shotgun (WGS) entry which is preliminary data.</text>
</comment>
<feature type="compositionally biased region" description="Basic and acidic residues" evidence="2">
    <location>
        <begin position="66"/>
        <end position="77"/>
    </location>
</feature>
<dbReference type="GO" id="GO:0031559">
    <property type="term" value="F:oxidosqualene cyclase activity"/>
    <property type="evidence" value="ECO:0007669"/>
    <property type="project" value="UniProtKB-ARBA"/>
</dbReference>
<feature type="region of interest" description="Disordered" evidence="2">
    <location>
        <begin position="48"/>
        <end position="87"/>
    </location>
</feature>
<dbReference type="Proteomes" id="UP000729402">
    <property type="component" value="Unassembled WGS sequence"/>
</dbReference>
<feature type="region of interest" description="Disordered" evidence="2">
    <location>
        <begin position="180"/>
        <end position="292"/>
    </location>
</feature>
<dbReference type="EMBL" id="JAAALK010000081">
    <property type="protein sequence ID" value="KAG8089622.1"/>
    <property type="molecule type" value="Genomic_DNA"/>
</dbReference>
<evidence type="ECO:0000259" key="3">
    <source>
        <dbReference type="Pfam" id="PF13243"/>
    </source>
</evidence>
<feature type="compositionally biased region" description="Acidic residues" evidence="2">
    <location>
        <begin position="141"/>
        <end position="153"/>
    </location>
</feature>
<gene>
    <name evidence="4" type="ORF">GUJ93_ZPchr0011g28115</name>
</gene>
<feature type="compositionally biased region" description="Basic residues" evidence="2">
    <location>
        <begin position="207"/>
        <end position="221"/>
    </location>
</feature>
<sequence length="384" mass="42249">MFQRSDAMTTFVPTAYDMQALADLQQAIANLQAYLGLAPVASTLPSFPHGATGSPTASSPPPRATSDSRRATGDGDTKLSTMEKQPQVDFPCVVTPVTTDEDYNRSPNFATRSLGFTNCDGANLAPQPLPSHADGGYVGSGDEDREGEDDDEDAKLGGLKLIAAHLGLRPHDELVAERDEDGWLPWGGPTDERGWTHAQTRRAQLGPRRRASRRRASRPRGRSTSPGRLRRRARMGPRSTRRAQLRPRQRGRAPHSGGPTRHVRSVPQQPPDGVPKSVESPPRRVGPSGMLPQAYADAGRPHAVNSAWAMLALIYSGQTERNPTPLYRAARQLINMQLETGEFPQQEHVGCFSSNFVFNYPNYRNLYPIWALGEFRRRLTASKD</sequence>
<dbReference type="Pfam" id="PF13243">
    <property type="entry name" value="SQHop_cyclase_C"/>
    <property type="match status" value="1"/>
</dbReference>
<dbReference type="InterPro" id="IPR032696">
    <property type="entry name" value="SQ_cyclase_C"/>
</dbReference>
<name>A0A8J6BK75_ZIZPA</name>
<comment type="similarity">
    <text evidence="1">Belongs to the terpene cyclase/mutase family.</text>
</comment>
<dbReference type="PANTHER" id="PTHR11764">
    <property type="entry name" value="TERPENE CYCLASE/MUTASE FAMILY MEMBER"/>
    <property type="match status" value="1"/>
</dbReference>
<dbReference type="AlphaFoldDB" id="A0A8J6BK75"/>
<feature type="region of interest" description="Disordered" evidence="2">
    <location>
        <begin position="121"/>
        <end position="153"/>
    </location>
</feature>
<dbReference type="GO" id="GO:0016104">
    <property type="term" value="P:triterpenoid biosynthetic process"/>
    <property type="evidence" value="ECO:0007669"/>
    <property type="project" value="InterPro"/>
</dbReference>
<reference evidence="4" key="1">
    <citation type="journal article" date="2021" name="bioRxiv">
        <title>Whole Genome Assembly and Annotation of Northern Wild Rice, Zizania palustris L., Supports a Whole Genome Duplication in the Zizania Genus.</title>
        <authorList>
            <person name="Haas M."/>
            <person name="Kono T."/>
            <person name="Macchietto M."/>
            <person name="Millas R."/>
            <person name="McGilp L."/>
            <person name="Shao M."/>
            <person name="Duquette J."/>
            <person name="Hirsch C.N."/>
            <person name="Kimball J."/>
        </authorList>
    </citation>
    <scope>NUCLEOTIDE SEQUENCE</scope>
    <source>
        <tissue evidence="4">Fresh leaf tissue</tissue>
    </source>
</reference>
<feature type="compositionally biased region" description="Basic residues" evidence="2">
    <location>
        <begin position="228"/>
        <end position="253"/>
    </location>
</feature>
<keyword evidence="5" id="KW-1185">Reference proteome</keyword>
<protein>
    <recommendedName>
        <fullName evidence="3">Squalene cyclase C-terminal domain-containing protein</fullName>
    </recommendedName>
</protein>
<evidence type="ECO:0000256" key="2">
    <source>
        <dbReference type="SAM" id="MobiDB-lite"/>
    </source>
</evidence>
<accession>A0A8J6BK75</accession>
<proteinExistence type="inferred from homology"/>
<dbReference type="OrthoDB" id="1717038at2759"/>
<dbReference type="PANTHER" id="PTHR11764:SF20">
    <property type="entry name" value="LANOSTEROL SYNTHASE"/>
    <property type="match status" value="1"/>
</dbReference>
<feature type="domain" description="Squalene cyclase C-terminal" evidence="3">
    <location>
        <begin position="294"/>
        <end position="377"/>
    </location>
</feature>
<evidence type="ECO:0000313" key="4">
    <source>
        <dbReference type="EMBL" id="KAG8089622.1"/>
    </source>
</evidence>
<reference evidence="4" key="2">
    <citation type="submission" date="2021-02" db="EMBL/GenBank/DDBJ databases">
        <authorList>
            <person name="Kimball J.A."/>
            <person name="Haas M.W."/>
            <person name="Macchietto M."/>
            <person name="Kono T."/>
            <person name="Duquette J."/>
            <person name="Shao M."/>
        </authorList>
    </citation>
    <scope>NUCLEOTIDE SEQUENCE</scope>
    <source>
        <tissue evidence="4">Fresh leaf tissue</tissue>
    </source>
</reference>
<evidence type="ECO:0000313" key="5">
    <source>
        <dbReference type="Proteomes" id="UP000729402"/>
    </source>
</evidence>
<evidence type="ECO:0000256" key="1">
    <source>
        <dbReference type="ARBA" id="ARBA00009755"/>
    </source>
</evidence>
<organism evidence="4 5">
    <name type="scientific">Zizania palustris</name>
    <name type="common">Northern wild rice</name>
    <dbReference type="NCBI Taxonomy" id="103762"/>
    <lineage>
        <taxon>Eukaryota</taxon>
        <taxon>Viridiplantae</taxon>
        <taxon>Streptophyta</taxon>
        <taxon>Embryophyta</taxon>
        <taxon>Tracheophyta</taxon>
        <taxon>Spermatophyta</taxon>
        <taxon>Magnoliopsida</taxon>
        <taxon>Liliopsida</taxon>
        <taxon>Poales</taxon>
        <taxon>Poaceae</taxon>
        <taxon>BOP clade</taxon>
        <taxon>Oryzoideae</taxon>
        <taxon>Oryzeae</taxon>
        <taxon>Zizaniinae</taxon>
        <taxon>Zizania</taxon>
    </lineage>
</organism>